<dbReference type="AlphaFoldDB" id="A0A9P4I6C2"/>
<name>A0A9P4I6C2_9PEZI</name>
<sequence>MNRIRRILDNTRLGYNDLEGISIGGNADRFLDATATVSEYRARFTTEHGMFGVGPMFMELNDMLCILYGATVAFIIRPKGAGYLLMGECYVYDLMRGEAVEPLSEAWVELL</sequence>
<gene>
    <name evidence="1" type="ORF">NA57DRAFT_59038</name>
</gene>
<protein>
    <submittedName>
        <fullName evidence="1">Uncharacterized protein</fullName>
    </submittedName>
</protein>
<accession>A0A9P4I6C2</accession>
<dbReference type="Proteomes" id="UP000799772">
    <property type="component" value="Unassembled WGS sequence"/>
</dbReference>
<comment type="caution">
    <text evidence="1">The sequence shown here is derived from an EMBL/GenBank/DDBJ whole genome shotgun (WGS) entry which is preliminary data.</text>
</comment>
<reference evidence="1" key="1">
    <citation type="journal article" date="2020" name="Stud. Mycol.">
        <title>101 Dothideomycetes genomes: a test case for predicting lifestyles and emergence of pathogens.</title>
        <authorList>
            <person name="Haridas S."/>
            <person name="Albert R."/>
            <person name="Binder M."/>
            <person name="Bloem J."/>
            <person name="Labutti K."/>
            <person name="Salamov A."/>
            <person name="Andreopoulos B."/>
            <person name="Baker S."/>
            <person name="Barry K."/>
            <person name="Bills G."/>
            <person name="Bluhm B."/>
            <person name="Cannon C."/>
            <person name="Castanera R."/>
            <person name="Culley D."/>
            <person name="Daum C."/>
            <person name="Ezra D."/>
            <person name="Gonzalez J."/>
            <person name="Henrissat B."/>
            <person name="Kuo A."/>
            <person name="Liang C."/>
            <person name="Lipzen A."/>
            <person name="Lutzoni F."/>
            <person name="Magnuson J."/>
            <person name="Mondo S."/>
            <person name="Nolan M."/>
            <person name="Ohm R."/>
            <person name="Pangilinan J."/>
            <person name="Park H.-J."/>
            <person name="Ramirez L."/>
            <person name="Alfaro M."/>
            <person name="Sun H."/>
            <person name="Tritt A."/>
            <person name="Yoshinaga Y."/>
            <person name="Zwiers L.-H."/>
            <person name="Turgeon B."/>
            <person name="Goodwin S."/>
            <person name="Spatafora J."/>
            <person name="Crous P."/>
            <person name="Grigoriev I."/>
        </authorList>
    </citation>
    <scope>NUCLEOTIDE SEQUENCE</scope>
    <source>
        <strain evidence="1">CBS 133067</strain>
    </source>
</reference>
<dbReference type="OrthoDB" id="2157530at2759"/>
<evidence type="ECO:0000313" key="2">
    <source>
        <dbReference type="Proteomes" id="UP000799772"/>
    </source>
</evidence>
<keyword evidence="2" id="KW-1185">Reference proteome</keyword>
<organism evidence="1 2">
    <name type="scientific">Rhizodiscina lignyota</name>
    <dbReference type="NCBI Taxonomy" id="1504668"/>
    <lineage>
        <taxon>Eukaryota</taxon>
        <taxon>Fungi</taxon>
        <taxon>Dikarya</taxon>
        <taxon>Ascomycota</taxon>
        <taxon>Pezizomycotina</taxon>
        <taxon>Dothideomycetes</taxon>
        <taxon>Pleosporomycetidae</taxon>
        <taxon>Aulographales</taxon>
        <taxon>Rhizodiscinaceae</taxon>
        <taxon>Rhizodiscina</taxon>
    </lineage>
</organism>
<dbReference type="Pfam" id="PF26639">
    <property type="entry name" value="Het-6_barrel"/>
    <property type="match status" value="1"/>
</dbReference>
<evidence type="ECO:0000313" key="1">
    <source>
        <dbReference type="EMBL" id="KAF2095976.1"/>
    </source>
</evidence>
<dbReference type="EMBL" id="ML978130">
    <property type="protein sequence ID" value="KAF2095976.1"/>
    <property type="molecule type" value="Genomic_DNA"/>
</dbReference>
<proteinExistence type="predicted"/>